<keyword evidence="2" id="KW-1185">Reference proteome</keyword>
<sequence>MTEHPCLILFGKRPRYGTGKTRLARRIGALQALRFQQRQLSGLLRTLGRDRRWQTVLALSPAADGLRLSGPVTRTTQCRGDLGQRMLHALRTAPGSGPVVLTGTDIPGITPAHIAAALRALRAADLVFGPAEDGGYWLIGWSRRRPLAPGTLRGVRWSTPQALRDSLHTLGRRRPALTITLADIDE</sequence>
<evidence type="ECO:0008006" key="3">
    <source>
        <dbReference type="Google" id="ProtNLM"/>
    </source>
</evidence>
<accession>A0A7W9ZEN6</accession>
<name>A0A7W9ZEN6_NOVIT</name>
<evidence type="ECO:0000313" key="2">
    <source>
        <dbReference type="Proteomes" id="UP000544872"/>
    </source>
</evidence>
<dbReference type="Proteomes" id="UP000544872">
    <property type="component" value="Unassembled WGS sequence"/>
</dbReference>
<comment type="caution">
    <text evidence="1">The sequence shown here is derived from an EMBL/GenBank/DDBJ whole genome shotgun (WGS) entry which is preliminary data.</text>
</comment>
<evidence type="ECO:0000313" key="1">
    <source>
        <dbReference type="EMBL" id="MBB6209217.1"/>
    </source>
</evidence>
<gene>
    <name evidence="1" type="ORF">FHS48_000598</name>
</gene>
<organism evidence="1 2">
    <name type="scientific">Novispirillum itersonii</name>
    <name type="common">Aquaspirillum itersonii</name>
    <dbReference type="NCBI Taxonomy" id="189"/>
    <lineage>
        <taxon>Bacteria</taxon>
        <taxon>Pseudomonadati</taxon>
        <taxon>Pseudomonadota</taxon>
        <taxon>Alphaproteobacteria</taxon>
        <taxon>Rhodospirillales</taxon>
        <taxon>Novispirillaceae</taxon>
        <taxon>Novispirillum</taxon>
    </lineage>
</organism>
<dbReference type="AlphaFoldDB" id="A0A7W9ZEN6"/>
<dbReference type="RefSeq" id="WP_184261260.1">
    <property type="nucleotide sequence ID" value="NZ_JACIIX010000001.1"/>
</dbReference>
<dbReference type="PANTHER" id="PTHR36529:SF1">
    <property type="entry name" value="GLYCOSYLTRANSFERASE"/>
    <property type="match status" value="1"/>
</dbReference>
<proteinExistence type="predicted"/>
<dbReference type="Pfam" id="PF09837">
    <property type="entry name" value="DUF2064"/>
    <property type="match status" value="1"/>
</dbReference>
<protein>
    <recommendedName>
        <fullName evidence="3">Glycosyltransferase</fullName>
    </recommendedName>
</protein>
<dbReference type="SUPFAM" id="SSF53448">
    <property type="entry name" value="Nucleotide-diphospho-sugar transferases"/>
    <property type="match status" value="1"/>
</dbReference>
<dbReference type="Gene3D" id="3.90.550.10">
    <property type="entry name" value="Spore Coat Polysaccharide Biosynthesis Protein SpsA, Chain A"/>
    <property type="match status" value="1"/>
</dbReference>
<dbReference type="InterPro" id="IPR018641">
    <property type="entry name" value="Trfase_1_rSAM/seldom-assoc"/>
</dbReference>
<dbReference type="InterPro" id="IPR029044">
    <property type="entry name" value="Nucleotide-diphossugar_trans"/>
</dbReference>
<reference evidence="1 2" key="1">
    <citation type="submission" date="2020-08" db="EMBL/GenBank/DDBJ databases">
        <title>Genomic Encyclopedia of Type Strains, Phase IV (KMG-IV): sequencing the most valuable type-strain genomes for metagenomic binning, comparative biology and taxonomic classification.</title>
        <authorList>
            <person name="Goeker M."/>
        </authorList>
    </citation>
    <scope>NUCLEOTIDE SEQUENCE [LARGE SCALE GENOMIC DNA]</scope>
    <source>
        <strain evidence="1 2">DSM 11590</strain>
    </source>
</reference>
<dbReference type="EMBL" id="JACIIX010000001">
    <property type="protein sequence ID" value="MBB6209217.1"/>
    <property type="molecule type" value="Genomic_DNA"/>
</dbReference>
<dbReference type="PANTHER" id="PTHR36529">
    <property type="entry name" value="SLL1095 PROTEIN"/>
    <property type="match status" value="1"/>
</dbReference>